<dbReference type="Gene3D" id="2.130.10.10">
    <property type="entry name" value="YVTN repeat-like/Quinoprotein amine dehydrogenase"/>
    <property type="match status" value="2"/>
</dbReference>
<evidence type="ECO:0000259" key="3">
    <source>
        <dbReference type="Pfam" id="PF03178"/>
    </source>
</evidence>
<gene>
    <name evidence="6" type="ORF">SHCRBa_014_A20_F_120</name>
</gene>
<dbReference type="InterPro" id="IPR058543">
    <property type="entry name" value="Beta-prop_RSE1/DDB1/CPSF1_2nd"/>
</dbReference>
<keyword evidence="2" id="KW-0539">Nucleus</keyword>
<evidence type="ECO:0000256" key="2">
    <source>
        <dbReference type="ARBA" id="ARBA00023242"/>
    </source>
</evidence>
<proteinExistence type="predicted"/>
<dbReference type="FunFam" id="2.130.10.10:FF:000402">
    <property type="entry name" value="Cleavage and polyadenylation specificity factor subunit 1"/>
    <property type="match status" value="1"/>
</dbReference>
<evidence type="ECO:0000259" key="5">
    <source>
        <dbReference type="Pfam" id="PF23726"/>
    </source>
</evidence>
<feature type="domain" description="RSE1/DDB1/CPSF1 second beta-propeller" evidence="5">
    <location>
        <begin position="544"/>
        <end position="975"/>
    </location>
</feature>
<reference evidence="6" key="1">
    <citation type="submission" date="2013-05" db="EMBL/GenBank/DDBJ databases">
        <title>Building the sugarcane genome for biotechnology and identifying evolutionary trends.</title>
        <authorList>
            <person name="De Setta N."/>
            <person name="Monteiro-Vitorello C.B."/>
            <person name="Metcalfe C.J."/>
            <person name="Cruz G.M.Q."/>
            <person name="Del Bem L.E."/>
            <person name="Vicentini R."/>
            <person name="Nogueira F.T.S."/>
            <person name="Campos R.A."/>
            <person name="Nunes S.L."/>
            <person name="Turrini P.C.G."/>
            <person name="Vieira A.P."/>
            <person name="Cruz E.A.O."/>
            <person name="Correa T.C.S."/>
            <person name="Hotta C.T."/>
            <person name="de Mello-Varani A."/>
            <person name="Vautrin S."/>
            <person name="Trindade A.S."/>
            <person name="Vilela M.M."/>
            <person name="Horta C.L."/>
            <person name="Sato P.M."/>
            <person name="de Andrade R.F."/>
            <person name="Nishiyama M.Y."/>
            <person name="Cardoso-Silva C.B."/>
            <person name="Scortecci K.C."/>
            <person name="Garcia A.A.F."/>
            <person name="Carneiro M.S."/>
            <person name="Kim C."/>
            <person name="Paterson A.H."/>
            <person name="Berges H."/>
            <person name="D'Hont A."/>
            <person name="de-Souza A.P."/>
            <person name="Souza G.M."/>
            <person name="Vincentz M."/>
            <person name="Kitajima J.P."/>
            <person name="Van Sluys M.-A."/>
        </authorList>
    </citation>
    <scope>NUCLEOTIDE SEQUENCE</scope>
</reference>
<protein>
    <submittedName>
        <fullName evidence="6">Cleavage and polyadenylation specificity factor subunit</fullName>
    </submittedName>
</protein>
<evidence type="ECO:0000313" key="6">
    <source>
        <dbReference type="EMBL" id="AGT16572.1"/>
    </source>
</evidence>
<feature type="domain" description="RSE1/DDB1/CPSF1 C-terminal" evidence="3">
    <location>
        <begin position="1068"/>
        <end position="1256"/>
    </location>
</feature>
<dbReference type="Pfam" id="PF03178">
    <property type="entry name" value="CPSF_A"/>
    <property type="match status" value="1"/>
</dbReference>
<dbReference type="InterPro" id="IPR004871">
    <property type="entry name" value="RSE1/DDB1/CPSF1_C"/>
</dbReference>
<dbReference type="PANTHER" id="PTHR10644">
    <property type="entry name" value="DNA REPAIR/RNA PROCESSING CPSF FAMILY"/>
    <property type="match status" value="1"/>
</dbReference>
<organism evidence="6">
    <name type="scientific">Saccharum hybrid cultivar R570</name>
    <dbReference type="NCBI Taxonomy" id="131158"/>
    <lineage>
        <taxon>Eukaryota</taxon>
        <taxon>Viridiplantae</taxon>
        <taxon>Streptophyta</taxon>
        <taxon>Embryophyta</taxon>
        <taxon>Tracheophyta</taxon>
        <taxon>Spermatophyta</taxon>
        <taxon>Magnoliopsida</taxon>
        <taxon>Liliopsida</taxon>
        <taxon>Poales</taxon>
        <taxon>Poaceae</taxon>
        <taxon>PACMAD clade</taxon>
        <taxon>Panicoideae</taxon>
        <taxon>Andropogonodae</taxon>
        <taxon>Andropogoneae</taxon>
        <taxon>Saccharinae</taxon>
        <taxon>Saccharum</taxon>
        <taxon>Saccharum officinarum species complex</taxon>
    </lineage>
</organism>
<sequence length="1301" mass="142514">MSYAAYKMMHWPTGIDHCAAGFITHSPADAAAFSSPAPAAAASGPDGDIDSAAARAPRRVGPTPNLVVSAANVLEVYAVRADDATGAEDVGNSSSTGAILDGISGARLELVCHYRLHGNIESMAVLSDSTENRRDSIAVTFKDAKIACMEFDDSTNGLRTSSMHCFEGPEWFHLKRGRESFAWGPIIKADPQGRCGAVLVYGLQMIILKAAQVGQSLVGEDEPTRVLSSTAVRIESSYVIDLRDLEMNHIKDFTFVHGYIEPVLVILHEREPTWAGRISSKSQTCMLSAFSISMGLKQHPMIWSAAKLPHDAYQLLAVPPPISGILVICANSIHYHSQSTSCSLALNSFSSQPDGSPEILKTSFHVELDVAKATWLSHDIVMFSSKNGEILLLTVVYDGRAVQRLDLMKSKASVLSSGATTLGSSFFFLGSRLADSLLSADIEGDLPFSKRLKRIPSDVLQDVTSVEELSFHNKTKISFVVRDALINVGPLKDFAYGLRTNSDPNATGIAKQSNYELVCCSGHGKNGTLSALQQSIRPDLITEVHVELPSCTGIWTVYYKSSRGNTADNNEYHAYLIISLESRTMVLQTGDDLGEVTETVDYNVQASTIAAGNLFGRRRVIQVYAKGARVLDGSFMTQELNFSMHTSESSSSSEPLAAASASIADPYVLLKMGDGSIRLLIGDHSTCTISINAPAIFASSSERISSCTLYCDRGPEPWLRKTRTDAWISTGIGEATDVNDNSSHDLSDIYCIICYESGKLEIFEVPSFKCVFSVDNFVSGPAILFDAFSHISTKGSGIGDRDATKVSVKKEEATNIKIVELAMHRWSGQFSRPFLFGLLNDGTLLCYHAYYYESSESNVQCSPFSPHGSPDIGNATDSRLRNLRFCRVSIDISSRNDISCLVRPRITIFNNVGGYEGLFLGGPRPTWVFVCRQRFRVHPQLCDGPIVAFTVLHNVNCCRGLIYVTSQGFLKICQLPSAYNYDNYWPVQKVPLHGTPHQVTYYAEQSLYPLIVSVPQVRPLNQVLSSMADQELGLHIENDVTIGDDLQKVYTVDEFEVRIMELGKPSGRWETRFTIPMQSFENALTVRIVTLQNTSTKENETLMAIGTAYVLGEDVAARGRVLLFSFSKSENSQNLVTEVYSKESKGAVSAVASLQGHLLIASGPKITLNKWTGSELTAVAFYDAPLHVVSLNIVKNFVLFGDIHKSIYFLSWKEQGSQLSLLAKDFGSLDCFATEFLIDGSTLSLVVSDSDKNVQVICPIFCIINLKNLAFCLHLLFTSLPISLSAMHWQLETSYLHLVHE</sequence>
<dbReference type="GO" id="GO:0003676">
    <property type="term" value="F:nucleic acid binding"/>
    <property type="evidence" value="ECO:0007669"/>
    <property type="project" value="InterPro"/>
</dbReference>
<dbReference type="Pfam" id="PF23726">
    <property type="entry name" value="Beta-prop_RSE1_2nd"/>
    <property type="match status" value="1"/>
</dbReference>
<dbReference type="EMBL" id="KF184674">
    <property type="protein sequence ID" value="AGT16572.1"/>
    <property type="molecule type" value="Genomic_DNA"/>
</dbReference>
<feature type="domain" description="RSE1/DDB1/CPSF1 first beta-propeller" evidence="4">
    <location>
        <begin position="106"/>
        <end position="438"/>
    </location>
</feature>
<dbReference type="GO" id="GO:0005634">
    <property type="term" value="C:nucleus"/>
    <property type="evidence" value="ECO:0007669"/>
    <property type="project" value="UniProtKB-SubCell"/>
</dbReference>
<dbReference type="InterPro" id="IPR018846">
    <property type="entry name" value="Beta-prop_RSE1/DDB1/CPSF1_1st"/>
</dbReference>
<dbReference type="Pfam" id="PF10433">
    <property type="entry name" value="Beta-prop_RSE1_1st"/>
    <property type="match status" value="1"/>
</dbReference>
<dbReference type="InterPro" id="IPR015943">
    <property type="entry name" value="WD40/YVTN_repeat-like_dom_sf"/>
</dbReference>
<evidence type="ECO:0000256" key="1">
    <source>
        <dbReference type="ARBA" id="ARBA00004123"/>
    </source>
</evidence>
<comment type="subcellular location">
    <subcellularLocation>
        <location evidence="1">Nucleus</location>
    </subcellularLocation>
</comment>
<dbReference type="InterPro" id="IPR050358">
    <property type="entry name" value="RSE1/DDB1/CFT1"/>
</dbReference>
<accession>A0A059PZC9</accession>
<name>A0A059PZC9_9POAL</name>
<evidence type="ECO:0000259" key="4">
    <source>
        <dbReference type="Pfam" id="PF10433"/>
    </source>
</evidence>